<evidence type="ECO:0000313" key="4">
    <source>
        <dbReference type="Proteomes" id="UP000701801"/>
    </source>
</evidence>
<feature type="signal peptide" evidence="2">
    <location>
        <begin position="1"/>
        <end position="17"/>
    </location>
</feature>
<protein>
    <submittedName>
        <fullName evidence="3">Uncharacterized protein</fullName>
    </submittedName>
</protein>
<sequence length="90" mass="9315">MKLIHVLTITLATLAFSAPLPKKNPTPILPGEVTTQGAAGGRGGYNAPPPRTQSEVTTQGTEGGRGGYNAQSEMATEGTEGGRGGYNRRF</sequence>
<proteinExistence type="predicted"/>
<name>A0A9N9M0C7_9HELO</name>
<feature type="chain" id="PRO_5040404344" evidence="2">
    <location>
        <begin position="18"/>
        <end position="90"/>
    </location>
</feature>
<evidence type="ECO:0000256" key="1">
    <source>
        <dbReference type="SAM" id="MobiDB-lite"/>
    </source>
</evidence>
<feature type="region of interest" description="Disordered" evidence="1">
    <location>
        <begin position="19"/>
        <end position="90"/>
    </location>
</feature>
<keyword evidence="4" id="KW-1185">Reference proteome</keyword>
<organism evidence="3 4">
    <name type="scientific">Hymenoscyphus albidus</name>
    <dbReference type="NCBI Taxonomy" id="595503"/>
    <lineage>
        <taxon>Eukaryota</taxon>
        <taxon>Fungi</taxon>
        <taxon>Dikarya</taxon>
        <taxon>Ascomycota</taxon>
        <taxon>Pezizomycotina</taxon>
        <taxon>Leotiomycetes</taxon>
        <taxon>Helotiales</taxon>
        <taxon>Helotiaceae</taxon>
        <taxon>Hymenoscyphus</taxon>
    </lineage>
</organism>
<keyword evidence="2" id="KW-0732">Signal</keyword>
<accession>A0A9N9M0C7</accession>
<comment type="caution">
    <text evidence="3">The sequence shown here is derived from an EMBL/GenBank/DDBJ whole genome shotgun (WGS) entry which is preliminary data.</text>
</comment>
<dbReference type="EMBL" id="CAJVRM010000508">
    <property type="protein sequence ID" value="CAG8981712.1"/>
    <property type="molecule type" value="Genomic_DNA"/>
</dbReference>
<evidence type="ECO:0000256" key="2">
    <source>
        <dbReference type="SAM" id="SignalP"/>
    </source>
</evidence>
<dbReference type="OrthoDB" id="10384614at2759"/>
<dbReference type="Proteomes" id="UP000701801">
    <property type="component" value="Unassembled WGS sequence"/>
</dbReference>
<reference evidence="3" key="1">
    <citation type="submission" date="2021-07" db="EMBL/GenBank/DDBJ databases">
        <authorList>
            <person name="Durling M."/>
        </authorList>
    </citation>
    <scope>NUCLEOTIDE SEQUENCE</scope>
</reference>
<feature type="compositionally biased region" description="Gly residues" evidence="1">
    <location>
        <begin position="79"/>
        <end position="90"/>
    </location>
</feature>
<gene>
    <name evidence="3" type="ORF">HYALB_00012864</name>
</gene>
<evidence type="ECO:0000313" key="3">
    <source>
        <dbReference type="EMBL" id="CAG8981712.1"/>
    </source>
</evidence>
<dbReference type="AlphaFoldDB" id="A0A9N9M0C7"/>